<proteinExistence type="predicted"/>
<reference evidence="1 2" key="1">
    <citation type="submission" date="2015-09" db="EMBL/GenBank/DDBJ databases">
        <authorList>
            <consortium name="Pathogen Informatics"/>
        </authorList>
    </citation>
    <scope>NUCLEOTIDE SEQUENCE [LARGE SCALE GENOMIC DNA]</scope>
    <source>
        <strain evidence="1 2">2789STDY5834835</strain>
    </source>
</reference>
<dbReference type="EMBL" id="CYZL01000026">
    <property type="protein sequence ID" value="CUO82236.1"/>
    <property type="molecule type" value="Genomic_DNA"/>
</dbReference>
<gene>
    <name evidence="1" type="ORF">ERS852450_02491</name>
</gene>
<protein>
    <submittedName>
        <fullName evidence="1">Predicted ATPase (AAA+ superfamily)</fullName>
    </submittedName>
</protein>
<dbReference type="SUPFAM" id="SSF52540">
    <property type="entry name" value="P-loop containing nucleoside triphosphate hydrolases"/>
    <property type="match status" value="1"/>
</dbReference>
<dbReference type="InterPro" id="IPR056955">
    <property type="entry name" value="ORC-CDC6-like"/>
</dbReference>
<dbReference type="RefSeq" id="WP_055299437.1">
    <property type="nucleotide sequence ID" value="NZ_BLYK01000026.1"/>
</dbReference>
<dbReference type="AlphaFoldDB" id="A0A174I824"/>
<dbReference type="Proteomes" id="UP000095679">
    <property type="component" value="Unassembled WGS sequence"/>
</dbReference>
<dbReference type="Pfam" id="PF24389">
    <property type="entry name" value="ORC-CDC6-like"/>
    <property type="match status" value="1"/>
</dbReference>
<organism evidence="1 2">
    <name type="scientific">Anaerobutyricum hallii</name>
    <dbReference type="NCBI Taxonomy" id="39488"/>
    <lineage>
        <taxon>Bacteria</taxon>
        <taxon>Bacillati</taxon>
        <taxon>Bacillota</taxon>
        <taxon>Clostridia</taxon>
        <taxon>Lachnospirales</taxon>
        <taxon>Lachnospiraceae</taxon>
        <taxon>Anaerobutyricum</taxon>
    </lineage>
</organism>
<accession>A0A174I824</accession>
<evidence type="ECO:0000313" key="2">
    <source>
        <dbReference type="Proteomes" id="UP000095679"/>
    </source>
</evidence>
<sequence>MRTDQVQTVRDTFQSILRADYISISDIKQLESLNDYYVDFFNLLPKVLQNQDSFINGRRGTGKTTLLMRAYYECMKTISPIIKEDSHLLYNKKILPIYIDLSQCKEMFLQNCENLEHSFIVKIVEEIKNQLEIIFQLTKFKVGKKDFSKLEEFDSFSEAIKEGILLKVEKRNITQERKNSTAEKIEGSVSLKDAVVKGNRNIIDEKNINYELDEARGYNVQQFLGCLGKIRQRSGLDAIYIFVDEFSDLTDDEQEKFSNLLKKLLGSKNNVFFKVGTITDRFYFGKDIIIGRDIYPIYLDLSDFVERYGGIVAASKELINYTEKLLQKRLESFAGELTMNDIFKGNKSEILRRISREAMGVPRTIGLILQNALTQAEVRNEKFIQLSDINVGIRETRKIYFKQFQGAVQKKVIPGFYMDMWNSLLKRALDEKSKDSNRPASHFMIDPIRKKYLNIFCENFMVHCLEDSRASKCGGNYVLYAIDYDICNDNSIIYANQKDEFTAIRFIYDSVFQAYDCYFLKDRIKSYKCPVCNRIYDEKEVAQVKVKRCFECDEKLEEIIHKDVPISDGNYTEVEVKILGIIATLSKEDAMSAAEISAAVGCNIQKVAIWGSKVLAKKGLINIEKREARNYYYDKVD</sequence>
<evidence type="ECO:0000313" key="1">
    <source>
        <dbReference type="EMBL" id="CUO82236.1"/>
    </source>
</evidence>
<dbReference type="Gene3D" id="3.40.50.300">
    <property type="entry name" value="P-loop containing nucleotide triphosphate hydrolases"/>
    <property type="match status" value="1"/>
</dbReference>
<name>A0A174I824_9FIRM</name>
<dbReference type="InterPro" id="IPR027417">
    <property type="entry name" value="P-loop_NTPase"/>
</dbReference>